<name>M1WG57_CLAP2</name>
<reference evidence="1 2" key="1">
    <citation type="journal article" date="2013" name="PLoS Genet.">
        <title>Plant-symbiotic fungi as chemical engineers: Multi-genome analysis of the Clavicipitaceae reveals dynamics of alkaloid loci.</title>
        <authorList>
            <person name="Schardl C.L."/>
            <person name="Young C.A."/>
            <person name="Hesse U."/>
            <person name="Amyotte S.G."/>
            <person name="Andreeva K."/>
            <person name="Calie P.J."/>
            <person name="Fleetwood D.J."/>
            <person name="Haws D.C."/>
            <person name="Moore N."/>
            <person name="Oeser B."/>
            <person name="Panaccione D.G."/>
            <person name="Schweri K.K."/>
            <person name="Voisey C.R."/>
            <person name="Farman M.L."/>
            <person name="Jaromczyk J.W."/>
            <person name="Roe B.A."/>
            <person name="O'Sullivan D.M."/>
            <person name="Scott B."/>
            <person name="Tudzynski P."/>
            <person name="An Z."/>
            <person name="Arnaoudova E.G."/>
            <person name="Bullock C.T."/>
            <person name="Charlton N.D."/>
            <person name="Chen L."/>
            <person name="Cox M."/>
            <person name="Dinkins R.D."/>
            <person name="Florea S."/>
            <person name="Glenn A.E."/>
            <person name="Gordon A."/>
            <person name="Gueldener U."/>
            <person name="Harris D.R."/>
            <person name="Hollin W."/>
            <person name="Jaromczyk J."/>
            <person name="Johnson R.D."/>
            <person name="Khan A.K."/>
            <person name="Leistner E."/>
            <person name="Leuchtmann A."/>
            <person name="Li C."/>
            <person name="Liu J."/>
            <person name="Liu J."/>
            <person name="Liu M."/>
            <person name="Mace W."/>
            <person name="Machado C."/>
            <person name="Nagabhyru P."/>
            <person name="Pan J."/>
            <person name="Schmid J."/>
            <person name="Sugawara K."/>
            <person name="Steiner U."/>
            <person name="Takach J.E."/>
            <person name="Tanaka E."/>
            <person name="Webb J.S."/>
            <person name="Wilson E.V."/>
            <person name="Wiseman J.L."/>
            <person name="Yoshida R."/>
            <person name="Zeng Z."/>
        </authorList>
    </citation>
    <scope>NUCLEOTIDE SEQUENCE [LARGE SCALE GENOMIC DNA]</scope>
    <source>
        <strain evidence="1 2">20.1</strain>
    </source>
</reference>
<gene>
    <name evidence="1" type="ORF">CPUR_08200</name>
</gene>
<accession>M1WG57</accession>
<sequence length="120" mass="13164">MPSLPPGTGVPRTRPRIAERVKVLPNSVQLATTTGSTTKKSAKMPDPPIFEGFEGSIDLEDWLIRITSTLQANAVVFRCLGDVREMFHLFFVRVSLGHNKAEFSDPQIQIGLYAGMVGHA</sequence>
<dbReference type="VEuPathDB" id="FungiDB:CPUR_08200"/>
<keyword evidence="2" id="KW-1185">Reference proteome</keyword>
<evidence type="ECO:0000313" key="1">
    <source>
        <dbReference type="EMBL" id="CCE34268.1"/>
    </source>
</evidence>
<evidence type="ECO:0000313" key="2">
    <source>
        <dbReference type="Proteomes" id="UP000016801"/>
    </source>
</evidence>
<dbReference type="OrthoDB" id="10341233at2759"/>
<dbReference type="Proteomes" id="UP000016801">
    <property type="component" value="Unassembled WGS sequence"/>
</dbReference>
<dbReference type="AlphaFoldDB" id="M1WG57"/>
<dbReference type="HOGENOM" id="CLU_2049453_0_0_1"/>
<dbReference type="EMBL" id="CAGA01000082">
    <property type="protein sequence ID" value="CCE34268.1"/>
    <property type="molecule type" value="Genomic_DNA"/>
</dbReference>
<proteinExistence type="predicted"/>
<protein>
    <submittedName>
        <fullName evidence="1">Uncharacterized protein</fullName>
    </submittedName>
</protein>
<organism evidence="1 2">
    <name type="scientific">Claviceps purpurea (strain 20.1)</name>
    <name type="common">Ergot fungus</name>
    <name type="synonym">Sphacelia segetum</name>
    <dbReference type="NCBI Taxonomy" id="1111077"/>
    <lineage>
        <taxon>Eukaryota</taxon>
        <taxon>Fungi</taxon>
        <taxon>Dikarya</taxon>
        <taxon>Ascomycota</taxon>
        <taxon>Pezizomycotina</taxon>
        <taxon>Sordariomycetes</taxon>
        <taxon>Hypocreomycetidae</taxon>
        <taxon>Hypocreales</taxon>
        <taxon>Clavicipitaceae</taxon>
        <taxon>Claviceps</taxon>
    </lineage>
</organism>
<comment type="caution">
    <text evidence="1">The sequence shown here is derived from an EMBL/GenBank/DDBJ whole genome shotgun (WGS) entry which is preliminary data.</text>
</comment>